<sequence length="173" mass="18964">MTQNSENSQAIVTATAATTAPAPKAEPAAATTLGASQMQAEGAGGDLRDILSRLDTLLDVEWRILEQAQYDLLPDITSEKVVLQKRLQIAMRAEFAQMPAKGPLACFNDSYFMVSELKKKLDRNNNRLVARRDACLKRIRAAWQAVRPDSATTYGRDGGLAGDFSHILLNMKL</sequence>
<dbReference type="EMBL" id="NWTK01000008">
    <property type="protein sequence ID" value="PKR53555.1"/>
    <property type="molecule type" value="Genomic_DNA"/>
</dbReference>
<accession>A0A2N3KSP0</accession>
<evidence type="ECO:0000313" key="1">
    <source>
        <dbReference type="EMBL" id="PKR53555.1"/>
    </source>
</evidence>
<name>A0A2N3KSP0_9PROT</name>
<reference evidence="1 2" key="1">
    <citation type="submission" date="2017-09" db="EMBL/GenBank/DDBJ databases">
        <title>Biodiversity and function of Thalassospira species in the particle-attached aromatic-hydrocarbon-degrading consortia from the surface seawater of the South China Sea.</title>
        <authorList>
            <person name="Dong C."/>
            <person name="Liu R."/>
            <person name="Shao Z."/>
        </authorList>
    </citation>
    <scope>NUCLEOTIDE SEQUENCE [LARGE SCALE GENOMIC DNA]</scope>
    <source>
        <strain evidence="1 2">CSC1P2</strain>
    </source>
</reference>
<protein>
    <recommendedName>
        <fullName evidence="3">Flagellar protein FlgN</fullName>
    </recommendedName>
</protein>
<proteinExistence type="predicted"/>
<organism evidence="1 2">
    <name type="scientific">Thalassospira marina</name>
    <dbReference type="NCBI Taxonomy" id="2048283"/>
    <lineage>
        <taxon>Bacteria</taxon>
        <taxon>Pseudomonadati</taxon>
        <taxon>Pseudomonadota</taxon>
        <taxon>Alphaproteobacteria</taxon>
        <taxon>Rhodospirillales</taxon>
        <taxon>Thalassospiraceae</taxon>
        <taxon>Thalassospira</taxon>
    </lineage>
</organism>
<gene>
    <name evidence="1" type="ORF">COO20_13525</name>
</gene>
<dbReference type="AlphaFoldDB" id="A0A2N3KSP0"/>
<comment type="caution">
    <text evidence="1">The sequence shown here is derived from an EMBL/GenBank/DDBJ whole genome shotgun (WGS) entry which is preliminary data.</text>
</comment>
<evidence type="ECO:0000313" key="2">
    <source>
        <dbReference type="Proteomes" id="UP000233597"/>
    </source>
</evidence>
<dbReference type="RefSeq" id="WP_101267378.1">
    <property type="nucleotide sequence ID" value="NZ_NWTK01000008.1"/>
</dbReference>
<dbReference type="OrthoDB" id="7350752at2"/>
<dbReference type="Proteomes" id="UP000233597">
    <property type="component" value="Unassembled WGS sequence"/>
</dbReference>
<evidence type="ECO:0008006" key="3">
    <source>
        <dbReference type="Google" id="ProtNLM"/>
    </source>
</evidence>